<gene>
    <name evidence="5" type="ORF">GSI_10412</name>
</gene>
<feature type="compositionally biased region" description="Basic residues" evidence="3">
    <location>
        <begin position="1"/>
        <end position="13"/>
    </location>
</feature>
<accession>A0A2G8S0I7</accession>
<name>A0A2G8S0I7_9APHY</name>
<evidence type="ECO:0000256" key="1">
    <source>
        <dbReference type="ARBA" id="ARBA00022737"/>
    </source>
</evidence>
<dbReference type="InterPro" id="IPR033133">
    <property type="entry name" value="PUM-HD"/>
</dbReference>
<evidence type="ECO:0000313" key="6">
    <source>
        <dbReference type="Proteomes" id="UP000230002"/>
    </source>
</evidence>
<dbReference type="InterPro" id="IPR011989">
    <property type="entry name" value="ARM-like"/>
</dbReference>
<evidence type="ECO:0000256" key="2">
    <source>
        <dbReference type="ARBA" id="ARBA00022884"/>
    </source>
</evidence>
<dbReference type="SUPFAM" id="SSF48371">
    <property type="entry name" value="ARM repeat"/>
    <property type="match status" value="1"/>
</dbReference>
<dbReference type="PANTHER" id="PTHR13389">
    <property type="entry name" value="PUMILIO HOMOLOG 3"/>
    <property type="match status" value="1"/>
</dbReference>
<dbReference type="InterPro" id="IPR016024">
    <property type="entry name" value="ARM-type_fold"/>
</dbReference>
<keyword evidence="1" id="KW-0677">Repeat</keyword>
<keyword evidence="2" id="KW-0694">RNA-binding</keyword>
<reference evidence="5 6" key="1">
    <citation type="journal article" date="2015" name="Sci. Rep.">
        <title>Chromosome-level genome map provides insights into diverse defense mechanisms in the medicinal fungus Ganoderma sinense.</title>
        <authorList>
            <person name="Zhu Y."/>
            <person name="Xu J."/>
            <person name="Sun C."/>
            <person name="Zhou S."/>
            <person name="Xu H."/>
            <person name="Nelson D.R."/>
            <person name="Qian J."/>
            <person name="Song J."/>
            <person name="Luo H."/>
            <person name="Xiang L."/>
            <person name="Li Y."/>
            <person name="Xu Z."/>
            <person name="Ji A."/>
            <person name="Wang L."/>
            <person name="Lu S."/>
            <person name="Hayward A."/>
            <person name="Sun W."/>
            <person name="Li X."/>
            <person name="Schwartz D.C."/>
            <person name="Wang Y."/>
            <person name="Chen S."/>
        </authorList>
    </citation>
    <scope>NUCLEOTIDE SEQUENCE [LARGE SCALE GENOMIC DNA]</scope>
    <source>
        <strain evidence="5 6">ZZ0214-1</strain>
    </source>
</reference>
<dbReference type="AlphaFoldDB" id="A0A2G8S0I7"/>
<dbReference type="GO" id="GO:0003729">
    <property type="term" value="F:mRNA binding"/>
    <property type="evidence" value="ECO:0007669"/>
    <property type="project" value="TreeGrafter"/>
</dbReference>
<feature type="compositionally biased region" description="Basic and acidic residues" evidence="3">
    <location>
        <begin position="26"/>
        <end position="36"/>
    </location>
</feature>
<evidence type="ECO:0000256" key="3">
    <source>
        <dbReference type="SAM" id="MobiDB-lite"/>
    </source>
</evidence>
<proteinExistence type="predicted"/>
<evidence type="ECO:0000313" key="5">
    <source>
        <dbReference type="EMBL" id="PIL27265.1"/>
    </source>
</evidence>
<organism evidence="5 6">
    <name type="scientific">Ganoderma sinense ZZ0214-1</name>
    <dbReference type="NCBI Taxonomy" id="1077348"/>
    <lineage>
        <taxon>Eukaryota</taxon>
        <taxon>Fungi</taxon>
        <taxon>Dikarya</taxon>
        <taxon>Basidiomycota</taxon>
        <taxon>Agaricomycotina</taxon>
        <taxon>Agaricomycetes</taxon>
        <taxon>Polyporales</taxon>
        <taxon>Polyporaceae</taxon>
        <taxon>Ganoderma</taxon>
    </lineage>
</organism>
<dbReference type="STRING" id="1077348.A0A2G8S0I7"/>
<dbReference type="GO" id="GO:0006417">
    <property type="term" value="P:regulation of translation"/>
    <property type="evidence" value="ECO:0007669"/>
    <property type="project" value="TreeGrafter"/>
</dbReference>
<sequence length="660" mass="73373">MSTAAKKHSKKRTAPSQSPGLKSKKLHLEKTTEPQAKRRSRPVTSTTLADSDGTSDEDISEDEFPEEDGLQEASDEMEVTEDFAKNPNATRESHKAQRALLEQRKASKPHSALLAEAKHGWTLARQKNLSKADRTKHMNALMDVLRGKVKDIVFKHDASRIVQTAVKYGGQKERNEIAEELKGRYRDLAQSKYSKFLVTKLIRFCPTYRPSILRELQGHVLRLLLHREASGVLADAFELYTNAYERSILLRDFYGKEASLFTVTVGSDEEKERSKRGLRGLMEGLEGDRRKRILGSLKANLVTIFNNPDKGAISHAIVHRATWEYLAAVSEIEDEAEAEKLRREIFETCQDVLAEMVHTKDGSRVVREFIAWGTAKDRKHIVKTIKPHVERMCKDDEAQLVLFTSLDIIDDTKLTAKSLVSDVVASAPSLYTSPQGRRALFYLVSPRTRRHFTPTQITTLAETDSIRAKTSKKDDTLRASEVRKAASESLLSWIAQSGADVSRDPGGSLVVLEVMLEADGDKSAASDALLSALAAPYPSADPANPHPISLPHTSRLYKTLLQGGHFSHSTRTIENAPRFSTRDFAVRFVQRVGRENTIAMAQGDGAFVVAALCEQLAEHAADEVAERAGVKSWFDKKTRKAIEGAGGKGVKVLLDSLERL</sequence>
<comment type="caution">
    <text evidence="5">The sequence shown here is derived from an EMBL/GenBank/DDBJ whole genome shotgun (WGS) entry which is preliminary data.</text>
</comment>
<feature type="domain" description="PUM-HD" evidence="4">
    <location>
        <begin position="122"/>
        <end position="447"/>
    </location>
</feature>
<feature type="compositionally biased region" description="Acidic residues" evidence="3">
    <location>
        <begin position="53"/>
        <end position="78"/>
    </location>
</feature>
<dbReference type="EMBL" id="AYKW01000034">
    <property type="protein sequence ID" value="PIL27265.1"/>
    <property type="molecule type" value="Genomic_DNA"/>
</dbReference>
<dbReference type="Proteomes" id="UP000230002">
    <property type="component" value="Unassembled WGS sequence"/>
</dbReference>
<dbReference type="PANTHER" id="PTHR13389:SF0">
    <property type="entry name" value="PUMILIO HOMOLOG 3"/>
    <property type="match status" value="1"/>
</dbReference>
<dbReference type="InterPro" id="IPR012959">
    <property type="entry name" value="CPL_dom"/>
</dbReference>
<dbReference type="Gene3D" id="1.25.10.10">
    <property type="entry name" value="Leucine-rich Repeat Variant"/>
    <property type="match status" value="1"/>
</dbReference>
<dbReference type="OrthoDB" id="497380at2759"/>
<feature type="region of interest" description="Disordered" evidence="3">
    <location>
        <begin position="1"/>
        <end position="78"/>
    </location>
</feature>
<dbReference type="SMART" id="SM00025">
    <property type="entry name" value="Pumilio"/>
    <property type="match status" value="5"/>
</dbReference>
<dbReference type="GO" id="GO:0005730">
    <property type="term" value="C:nucleolus"/>
    <property type="evidence" value="ECO:0007669"/>
    <property type="project" value="TreeGrafter"/>
</dbReference>
<dbReference type="InterPro" id="IPR001313">
    <property type="entry name" value="Pumilio_RNA-bd_rpt"/>
</dbReference>
<dbReference type="Pfam" id="PF08144">
    <property type="entry name" value="CPL"/>
    <property type="match status" value="1"/>
</dbReference>
<keyword evidence="6" id="KW-1185">Reference proteome</keyword>
<evidence type="ECO:0000259" key="4">
    <source>
        <dbReference type="PROSITE" id="PS50303"/>
    </source>
</evidence>
<protein>
    <recommendedName>
        <fullName evidence="4">PUM-HD domain-containing protein</fullName>
    </recommendedName>
</protein>
<dbReference type="PROSITE" id="PS50303">
    <property type="entry name" value="PUM_HD"/>
    <property type="match status" value="1"/>
</dbReference>
<dbReference type="InterPro" id="IPR040059">
    <property type="entry name" value="PUM3"/>
</dbReference>